<comment type="caution">
    <text evidence="2">The sequence shown here is derived from an EMBL/GenBank/DDBJ whole genome shotgun (WGS) entry which is preliminary data.</text>
</comment>
<protein>
    <submittedName>
        <fullName evidence="2">Uncharacterized protein</fullName>
    </submittedName>
</protein>
<keyword evidence="1" id="KW-0472">Membrane</keyword>
<evidence type="ECO:0000313" key="3">
    <source>
        <dbReference type="Proteomes" id="UP001259832"/>
    </source>
</evidence>
<organism evidence="2 3">
    <name type="scientific">Phytophthora citrophthora</name>
    <dbReference type="NCBI Taxonomy" id="4793"/>
    <lineage>
        <taxon>Eukaryota</taxon>
        <taxon>Sar</taxon>
        <taxon>Stramenopiles</taxon>
        <taxon>Oomycota</taxon>
        <taxon>Peronosporomycetes</taxon>
        <taxon>Peronosporales</taxon>
        <taxon>Peronosporaceae</taxon>
        <taxon>Phytophthora</taxon>
    </lineage>
</organism>
<gene>
    <name evidence="2" type="ORF">P3T76_012427</name>
</gene>
<keyword evidence="1" id="KW-0812">Transmembrane</keyword>
<feature type="transmembrane region" description="Helical" evidence="1">
    <location>
        <begin position="127"/>
        <end position="147"/>
    </location>
</feature>
<dbReference type="EMBL" id="JASMQC010000031">
    <property type="protein sequence ID" value="KAK1931927.1"/>
    <property type="molecule type" value="Genomic_DNA"/>
</dbReference>
<name>A0AAD9LDR0_9STRA</name>
<sequence length="226" mass="25536">MTAIPSVSFSWFESVMETVLVMMQTLMTISCLWEFVSTCFDPLPPESDTDPKELNNLLVPPHYVLRVGMSAVLCFLLNVSMAPKTTTGSFTERYSTGEDNELYLNLAALDADISASVWMIFKLLHWRYLAIIAFGCMWCGSLPIYLASTQKSPLNPRLRSDTFRDSIVFFNEQISLSLYFTWLTGALIFGLLDVAQYIYGSIFSYNIYSKVMVGMLVFGIGDLQSY</sequence>
<reference evidence="2" key="1">
    <citation type="submission" date="2023-08" db="EMBL/GenBank/DDBJ databases">
        <title>Reference Genome Resource for the Citrus Pathogen Phytophthora citrophthora.</title>
        <authorList>
            <person name="Moller H."/>
            <person name="Coetzee B."/>
            <person name="Rose L.J."/>
            <person name="Van Niekerk J.M."/>
        </authorList>
    </citation>
    <scope>NUCLEOTIDE SEQUENCE</scope>
    <source>
        <strain evidence="2">STE-U-9442</strain>
    </source>
</reference>
<dbReference type="Proteomes" id="UP001259832">
    <property type="component" value="Unassembled WGS sequence"/>
</dbReference>
<accession>A0AAD9LDR0</accession>
<keyword evidence="1" id="KW-1133">Transmembrane helix</keyword>
<evidence type="ECO:0000256" key="1">
    <source>
        <dbReference type="SAM" id="Phobius"/>
    </source>
</evidence>
<proteinExistence type="predicted"/>
<evidence type="ECO:0000313" key="2">
    <source>
        <dbReference type="EMBL" id="KAK1931927.1"/>
    </source>
</evidence>
<keyword evidence="3" id="KW-1185">Reference proteome</keyword>
<dbReference type="AlphaFoldDB" id="A0AAD9LDR0"/>
<feature type="transmembrane region" description="Helical" evidence="1">
    <location>
        <begin position="168"/>
        <end position="192"/>
    </location>
</feature>
<feature type="transmembrane region" description="Helical" evidence="1">
    <location>
        <begin position="198"/>
        <end position="220"/>
    </location>
</feature>